<keyword evidence="6" id="KW-0808">Transferase</keyword>
<keyword evidence="3 6" id="KW-0378">Hydrolase</keyword>
<evidence type="ECO:0000256" key="2">
    <source>
        <dbReference type="ARBA" id="ARBA00022723"/>
    </source>
</evidence>
<dbReference type="PROSITE" id="PS00523">
    <property type="entry name" value="SULFATASE_1"/>
    <property type="match status" value="1"/>
</dbReference>
<evidence type="ECO:0000256" key="4">
    <source>
        <dbReference type="ARBA" id="ARBA00022837"/>
    </source>
</evidence>
<feature type="domain" description="Sulfatase N-terminal" evidence="5">
    <location>
        <begin position="15"/>
        <end position="144"/>
    </location>
</feature>
<dbReference type="GO" id="GO:0004065">
    <property type="term" value="F:arylsulfatase activity"/>
    <property type="evidence" value="ECO:0007669"/>
    <property type="project" value="TreeGrafter"/>
</dbReference>
<evidence type="ECO:0000259" key="5">
    <source>
        <dbReference type="Pfam" id="PF00884"/>
    </source>
</evidence>
<dbReference type="InterPro" id="IPR050738">
    <property type="entry name" value="Sulfatase"/>
</dbReference>
<evidence type="ECO:0000313" key="7">
    <source>
        <dbReference type="Proteomes" id="UP000321933"/>
    </source>
</evidence>
<dbReference type="GO" id="GO:0046872">
    <property type="term" value="F:metal ion binding"/>
    <property type="evidence" value="ECO:0007669"/>
    <property type="project" value="UniProtKB-KW"/>
</dbReference>
<dbReference type="PROSITE" id="PS00149">
    <property type="entry name" value="SULFATASE_2"/>
    <property type="match status" value="1"/>
</dbReference>
<dbReference type="SUPFAM" id="SSF53649">
    <property type="entry name" value="Alkaline phosphatase-like"/>
    <property type="match status" value="1"/>
</dbReference>
<dbReference type="Proteomes" id="UP000321933">
    <property type="component" value="Unassembled WGS sequence"/>
</dbReference>
<dbReference type="Pfam" id="PF00884">
    <property type="entry name" value="Sulfatase"/>
    <property type="match status" value="1"/>
</dbReference>
<reference evidence="6 7" key="1">
    <citation type="submission" date="2019-08" db="EMBL/GenBank/DDBJ databases">
        <title>Parahaliea maris sp. nov., isolated from the surface seawater.</title>
        <authorList>
            <person name="Liu Y."/>
        </authorList>
    </citation>
    <scope>NUCLEOTIDE SEQUENCE [LARGE SCALE GENOMIC DNA]</scope>
    <source>
        <strain evidence="6 7">S2-26</strain>
    </source>
</reference>
<keyword evidence="7" id="KW-1185">Reference proteome</keyword>
<comment type="caution">
    <text evidence="6">The sequence shown here is derived from an EMBL/GenBank/DDBJ whole genome shotgun (WGS) entry which is preliminary data.</text>
</comment>
<dbReference type="PANTHER" id="PTHR42693">
    <property type="entry name" value="ARYLSULFATASE FAMILY MEMBER"/>
    <property type="match status" value="1"/>
</dbReference>
<proteinExistence type="inferred from homology"/>
<keyword evidence="4" id="KW-0106">Calcium</keyword>
<dbReference type="AlphaFoldDB" id="A0A5C9A524"/>
<accession>A0A5C9A524</accession>
<evidence type="ECO:0000256" key="3">
    <source>
        <dbReference type="ARBA" id="ARBA00022801"/>
    </source>
</evidence>
<dbReference type="PANTHER" id="PTHR42693:SF53">
    <property type="entry name" value="ENDO-4-O-SULFATASE"/>
    <property type="match status" value="1"/>
</dbReference>
<dbReference type="EMBL" id="VRYZ01000001">
    <property type="protein sequence ID" value="TXS95124.1"/>
    <property type="molecule type" value="Genomic_DNA"/>
</dbReference>
<dbReference type="InterPro" id="IPR017850">
    <property type="entry name" value="Alkaline_phosphatase_core_sf"/>
</dbReference>
<dbReference type="InterPro" id="IPR024607">
    <property type="entry name" value="Sulfatase_CS"/>
</dbReference>
<dbReference type="OrthoDB" id="974590at2"/>
<dbReference type="Gene3D" id="3.40.720.10">
    <property type="entry name" value="Alkaline Phosphatase, subunit A"/>
    <property type="match status" value="1"/>
</dbReference>
<gene>
    <name evidence="6" type="ORF">FVW59_00430</name>
</gene>
<dbReference type="GO" id="GO:0016740">
    <property type="term" value="F:transferase activity"/>
    <property type="evidence" value="ECO:0007669"/>
    <property type="project" value="UniProtKB-KW"/>
</dbReference>
<evidence type="ECO:0000313" key="6">
    <source>
        <dbReference type="EMBL" id="TXS95124.1"/>
    </source>
</evidence>
<keyword evidence="2" id="KW-0479">Metal-binding</keyword>
<dbReference type="InterPro" id="IPR000917">
    <property type="entry name" value="Sulfatase_N"/>
</dbReference>
<organism evidence="6 7">
    <name type="scientific">Parahaliea aestuarii</name>
    <dbReference type="NCBI Taxonomy" id="1852021"/>
    <lineage>
        <taxon>Bacteria</taxon>
        <taxon>Pseudomonadati</taxon>
        <taxon>Pseudomonadota</taxon>
        <taxon>Gammaproteobacteria</taxon>
        <taxon>Cellvibrionales</taxon>
        <taxon>Halieaceae</taxon>
        <taxon>Parahaliea</taxon>
    </lineage>
</organism>
<evidence type="ECO:0000256" key="1">
    <source>
        <dbReference type="ARBA" id="ARBA00008779"/>
    </source>
</evidence>
<comment type="similarity">
    <text evidence="1">Belongs to the sulfatase family.</text>
</comment>
<protein>
    <submittedName>
        <fullName evidence="6">Sulfatase-like hydrolase/transferase</fullName>
    </submittedName>
</protein>
<name>A0A5C9A524_9GAMM</name>
<sequence>MPVFPALAQVAATPPNIVFIFADDLGYGDLSSFGSTTIDTPRIDSLAQDGIRLTDFYAASPVCSPSRASLLTGRYASRMGIRHVFMDDSPDGMPPSEITLAEHLQAAGYRTGLVGKWHLGHREPFMPWNQGFDEFHGVPYSNDMGNFFFYHNREMDRTGAIPGWPLLTLF</sequence>